<dbReference type="Pfam" id="PF02470">
    <property type="entry name" value="MlaD"/>
    <property type="match status" value="1"/>
</dbReference>
<dbReference type="GO" id="GO:0005576">
    <property type="term" value="C:extracellular region"/>
    <property type="evidence" value="ECO:0007669"/>
    <property type="project" value="TreeGrafter"/>
</dbReference>
<sequence precursor="true">MSTIFNVRNMKMPTLSRASVIIGTLVVVLALVAAFAGWQLYKRLSTNTVVAYFSDTLALYPGDKVQIMGVRVGTIDKIEPAGDKMKVTFSYESKYKVPANATASILNPSLVASRTIQLAPPYTGGPVMEDDAVIPIDRTQVPVEYDELRDSLDRILTDLGPTPDQPKGPFGDVIESFADGLSGKGKQINTTLNSLSEALTTLNEGRGDFFSVVKSLALFVNALYRSDQQFVALNDDLAQFTNSFTNTDRELATALQDLNELLTTTRGFLDENSEVLTKDINNLADVTNAILQPEPLDGLETGLHVLPNLGGNILNISSPVNGGIVGVPVINGMANPMQFICSSIQAGSRLGYQESAELCAQYLAPILDALKFNFPPFGLNQISTAMTLPKMIAYSEDRLRPPPGYKDTTVPGIFSRDTLFSHGNHEPGWVVAPGMQGVDVQPFTANMLTPQSLAALLGGPDAPIPGAPPAFGTTRDGNLPGPPNAFDERNPLPPPWYPQPGPPPAPAPGVIPGDPGGSPLSGPAPGPAPAAQAPAPAGPPLPAEAGAP</sequence>
<dbReference type="InterPro" id="IPR005693">
    <property type="entry name" value="Mce"/>
</dbReference>
<dbReference type="InterPro" id="IPR003399">
    <property type="entry name" value="Mce/MlaD"/>
</dbReference>
<organism evidence="4">
    <name type="scientific">Mycobacterium sp. (strain MCS)</name>
    <dbReference type="NCBI Taxonomy" id="164756"/>
    <lineage>
        <taxon>Bacteria</taxon>
        <taxon>Bacillati</taxon>
        <taxon>Actinomycetota</taxon>
        <taxon>Actinomycetes</taxon>
        <taxon>Mycobacteriales</taxon>
        <taxon>Mycobacteriaceae</taxon>
        <taxon>Mycobacterium</taxon>
    </lineage>
</organism>
<dbReference type="AlphaFoldDB" id="A0A5Q5BDL6"/>
<name>A0A5Q5BDL6_MYCSS</name>
<evidence type="ECO:0000259" key="3">
    <source>
        <dbReference type="Pfam" id="PF11887"/>
    </source>
</evidence>
<dbReference type="NCBIfam" id="TIGR00996">
    <property type="entry name" value="Mtu_fam_mce"/>
    <property type="match status" value="1"/>
</dbReference>
<reference evidence="4" key="1">
    <citation type="submission" date="2006-06" db="EMBL/GenBank/DDBJ databases">
        <title>Complete sequence of chromosome of Mycobacterium sp. MCS.</title>
        <authorList>
            <consortium name="US DOE Joint Genome Institute"/>
            <person name="Copeland A."/>
            <person name="Lucas S."/>
            <person name="Lapidus A."/>
            <person name="Barry K."/>
            <person name="Detter J.C."/>
            <person name="Glavina del Rio T."/>
            <person name="Hammon N."/>
            <person name="Israni S."/>
            <person name="Dalin E."/>
            <person name="Tice H."/>
            <person name="Pitluck S."/>
            <person name="Martinez M."/>
            <person name="Schmutz J."/>
            <person name="Larimer F."/>
            <person name="Land M."/>
            <person name="Hauser L."/>
            <person name="Kyrpides N."/>
            <person name="Kim E."/>
            <person name="Miller C.D."/>
            <person name="Hughes J.E."/>
            <person name="Anderson A.J."/>
            <person name="Sims R.C."/>
            <person name="Richardson P."/>
        </authorList>
    </citation>
    <scope>NUCLEOTIDE SEQUENCE [LARGE SCALE GENOMIC DNA]</scope>
    <source>
        <strain evidence="4">MCS</strain>
    </source>
</reference>
<evidence type="ECO:0000259" key="2">
    <source>
        <dbReference type="Pfam" id="PF02470"/>
    </source>
</evidence>
<gene>
    <name evidence="4" type="ordered locus">Mmcs_0121</name>
</gene>
<feature type="compositionally biased region" description="Pro residues" evidence="1">
    <location>
        <begin position="491"/>
        <end position="509"/>
    </location>
</feature>
<dbReference type="KEGG" id="mmc:Mmcs_0121"/>
<dbReference type="InterPro" id="IPR024516">
    <property type="entry name" value="Mce_C"/>
</dbReference>
<feature type="domain" description="Mammalian cell entry C-terminal" evidence="3">
    <location>
        <begin position="129"/>
        <end position="288"/>
    </location>
</feature>
<protein>
    <submittedName>
        <fullName evidence="4">Mammalian cell entry</fullName>
    </submittedName>
</protein>
<feature type="compositionally biased region" description="Low complexity" evidence="1">
    <location>
        <begin position="510"/>
        <end position="521"/>
    </location>
</feature>
<proteinExistence type="predicted"/>
<feature type="domain" description="Mce/MlaD" evidence="2">
    <location>
        <begin position="46"/>
        <end position="121"/>
    </location>
</feature>
<dbReference type="EMBL" id="CP000384">
    <property type="protein sequence ID" value="ABG06242.1"/>
    <property type="molecule type" value="Genomic_DNA"/>
</dbReference>
<dbReference type="Pfam" id="PF11887">
    <property type="entry name" value="Mce4_CUP1"/>
    <property type="match status" value="1"/>
</dbReference>
<dbReference type="PANTHER" id="PTHR33371:SF4">
    <property type="entry name" value="INTERMEMBRANE PHOSPHOLIPID TRANSPORT SYSTEM BINDING PROTEIN MLAD"/>
    <property type="match status" value="1"/>
</dbReference>
<dbReference type="InterPro" id="IPR052336">
    <property type="entry name" value="MlaD_Phospholipid_Transporter"/>
</dbReference>
<dbReference type="PANTHER" id="PTHR33371">
    <property type="entry name" value="INTERMEMBRANE PHOSPHOLIPID TRANSPORT SYSTEM BINDING PROTEIN MLAD-RELATED"/>
    <property type="match status" value="1"/>
</dbReference>
<evidence type="ECO:0000256" key="1">
    <source>
        <dbReference type="SAM" id="MobiDB-lite"/>
    </source>
</evidence>
<accession>A0A5Q5BDL6</accession>
<feature type="region of interest" description="Disordered" evidence="1">
    <location>
        <begin position="459"/>
        <end position="548"/>
    </location>
</feature>
<evidence type="ECO:0000313" key="4">
    <source>
        <dbReference type="EMBL" id="ABG06242.1"/>
    </source>
</evidence>